<dbReference type="Gene3D" id="2.40.40.10">
    <property type="entry name" value="RlpA-like domain"/>
    <property type="match status" value="1"/>
</dbReference>
<dbReference type="InterPro" id="IPR034718">
    <property type="entry name" value="RlpA"/>
</dbReference>
<gene>
    <name evidence="5" type="ORF">METZ01_LOCUS54283</name>
</gene>
<dbReference type="GO" id="GO:0071555">
    <property type="term" value="P:cell wall organization"/>
    <property type="evidence" value="ECO:0007669"/>
    <property type="project" value="UniProtKB-KW"/>
</dbReference>
<dbReference type="InterPro" id="IPR009009">
    <property type="entry name" value="RlpA-like_DPBB"/>
</dbReference>
<proteinExistence type="inferred from homology"/>
<sequence>MFRKENIFRCLVIFILVIMGSSCSQKVPLSKTKSASSSQTAIVQDNCTIQREKGYEYREKGRKYKVLTSSRGYKKKGIASWYGPNFNGQATACGEIYDMFDFTAAHKTLPMPSYLRVKNLKNGESVVVKVNDRGPFVSNRIIDLSYAAARKINMLEEGTAFVELVNITQSEAARTMTYGNTSNMEKARIARIVKSNSNKIYLQIGAFKEKNNALKLQQRISSEGIKNVYIKKSRIKRQALYRVHIGPITTIDRYDQIAHLLASLSLDMNLVTR</sequence>
<evidence type="ECO:0000256" key="3">
    <source>
        <dbReference type="ARBA" id="ARBA00023316"/>
    </source>
</evidence>
<dbReference type="PROSITE" id="PS51724">
    <property type="entry name" value="SPOR"/>
    <property type="match status" value="1"/>
</dbReference>
<organism evidence="5">
    <name type="scientific">marine metagenome</name>
    <dbReference type="NCBI Taxonomy" id="408172"/>
    <lineage>
        <taxon>unclassified sequences</taxon>
        <taxon>metagenomes</taxon>
        <taxon>ecological metagenomes</taxon>
    </lineage>
</organism>
<dbReference type="InterPro" id="IPR012997">
    <property type="entry name" value="RplA"/>
</dbReference>
<evidence type="ECO:0000259" key="4">
    <source>
        <dbReference type="PROSITE" id="PS51724"/>
    </source>
</evidence>
<evidence type="ECO:0000313" key="5">
    <source>
        <dbReference type="EMBL" id="SVA01429.1"/>
    </source>
</evidence>
<dbReference type="CDD" id="cd22268">
    <property type="entry name" value="DPBB_RlpA-like"/>
    <property type="match status" value="1"/>
</dbReference>
<dbReference type="PROSITE" id="PS51257">
    <property type="entry name" value="PROKAR_LIPOPROTEIN"/>
    <property type="match status" value="1"/>
</dbReference>
<dbReference type="InterPro" id="IPR036908">
    <property type="entry name" value="RlpA-like_sf"/>
</dbReference>
<dbReference type="GO" id="GO:0016829">
    <property type="term" value="F:lyase activity"/>
    <property type="evidence" value="ECO:0007669"/>
    <property type="project" value="UniProtKB-KW"/>
</dbReference>
<dbReference type="InterPro" id="IPR007730">
    <property type="entry name" value="SPOR-like_dom"/>
</dbReference>
<keyword evidence="2" id="KW-0456">Lyase</keyword>
<dbReference type="SUPFAM" id="SSF110997">
    <property type="entry name" value="Sporulation related repeat"/>
    <property type="match status" value="1"/>
</dbReference>
<dbReference type="GO" id="GO:0042834">
    <property type="term" value="F:peptidoglycan binding"/>
    <property type="evidence" value="ECO:0007669"/>
    <property type="project" value="InterPro"/>
</dbReference>
<feature type="domain" description="SPOR" evidence="4">
    <location>
        <begin position="194"/>
        <end position="273"/>
    </location>
</feature>
<dbReference type="SUPFAM" id="SSF50685">
    <property type="entry name" value="Barwin-like endoglucanases"/>
    <property type="match status" value="1"/>
</dbReference>
<dbReference type="PANTHER" id="PTHR34183">
    <property type="entry name" value="ENDOLYTIC PEPTIDOGLYCAN TRANSGLYCOSYLASE RLPA"/>
    <property type="match status" value="1"/>
</dbReference>
<keyword evidence="1" id="KW-0732">Signal</keyword>
<dbReference type="Gene3D" id="3.30.70.1070">
    <property type="entry name" value="Sporulation related repeat"/>
    <property type="match status" value="1"/>
</dbReference>
<dbReference type="Pfam" id="PF03330">
    <property type="entry name" value="DPBB_1"/>
    <property type="match status" value="1"/>
</dbReference>
<dbReference type="EMBL" id="UINC01002902">
    <property type="protein sequence ID" value="SVA01429.1"/>
    <property type="molecule type" value="Genomic_DNA"/>
</dbReference>
<evidence type="ECO:0000256" key="2">
    <source>
        <dbReference type="ARBA" id="ARBA00023239"/>
    </source>
</evidence>
<dbReference type="NCBIfam" id="TIGR00413">
    <property type="entry name" value="rlpA"/>
    <property type="match status" value="1"/>
</dbReference>
<dbReference type="PANTHER" id="PTHR34183:SF1">
    <property type="entry name" value="ENDOLYTIC PEPTIDOGLYCAN TRANSGLYCOSYLASE RLPA"/>
    <property type="match status" value="1"/>
</dbReference>
<dbReference type="HAMAP" id="MF_02071">
    <property type="entry name" value="RlpA"/>
    <property type="match status" value="1"/>
</dbReference>
<evidence type="ECO:0000256" key="1">
    <source>
        <dbReference type="ARBA" id="ARBA00022729"/>
    </source>
</evidence>
<accession>A0A381SD53</accession>
<reference evidence="5" key="1">
    <citation type="submission" date="2018-05" db="EMBL/GenBank/DDBJ databases">
        <authorList>
            <person name="Lanie J.A."/>
            <person name="Ng W.-L."/>
            <person name="Kazmierczak K.M."/>
            <person name="Andrzejewski T.M."/>
            <person name="Davidsen T.M."/>
            <person name="Wayne K.J."/>
            <person name="Tettelin H."/>
            <person name="Glass J.I."/>
            <person name="Rusch D."/>
            <person name="Podicherti R."/>
            <person name="Tsui H.-C.T."/>
            <person name="Winkler M.E."/>
        </authorList>
    </citation>
    <scope>NUCLEOTIDE SEQUENCE</scope>
</reference>
<name>A0A381SD53_9ZZZZ</name>
<dbReference type="InterPro" id="IPR036680">
    <property type="entry name" value="SPOR-like_sf"/>
</dbReference>
<dbReference type="AlphaFoldDB" id="A0A381SD53"/>
<dbReference type="Pfam" id="PF05036">
    <property type="entry name" value="SPOR"/>
    <property type="match status" value="1"/>
</dbReference>
<keyword evidence="3" id="KW-0961">Cell wall biogenesis/degradation</keyword>
<protein>
    <recommendedName>
        <fullName evidence="4">SPOR domain-containing protein</fullName>
    </recommendedName>
</protein>